<feature type="non-terminal residue" evidence="2">
    <location>
        <position position="80"/>
    </location>
</feature>
<comment type="caution">
    <text evidence="2">The sequence shown here is derived from an EMBL/GenBank/DDBJ whole genome shotgun (WGS) entry which is preliminary data.</text>
</comment>
<dbReference type="EMBL" id="BTSY01000004">
    <property type="protein sequence ID" value="GMT25162.1"/>
    <property type="molecule type" value="Genomic_DNA"/>
</dbReference>
<name>A0AAV5W007_9BILA</name>
<evidence type="ECO:0000313" key="3">
    <source>
        <dbReference type="Proteomes" id="UP001432322"/>
    </source>
</evidence>
<dbReference type="Proteomes" id="UP001432322">
    <property type="component" value="Unassembled WGS sequence"/>
</dbReference>
<evidence type="ECO:0000256" key="1">
    <source>
        <dbReference type="SAM" id="SignalP"/>
    </source>
</evidence>
<accession>A0AAV5W007</accession>
<organism evidence="2 3">
    <name type="scientific">Pristionchus fissidentatus</name>
    <dbReference type="NCBI Taxonomy" id="1538716"/>
    <lineage>
        <taxon>Eukaryota</taxon>
        <taxon>Metazoa</taxon>
        <taxon>Ecdysozoa</taxon>
        <taxon>Nematoda</taxon>
        <taxon>Chromadorea</taxon>
        <taxon>Rhabditida</taxon>
        <taxon>Rhabditina</taxon>
        <taxon>Diplogasteromorpha</taxon>
        <taxon>Diplogasteroidea</taxon>
        <taxon>Neodiplogasteridae</taxon>
        <taxon>Pristionchus</taxon>
    </lineage>
</organism>
<gene>
    <name evidence="2" type="ORF">PFISCL1PPCAC_16459</name>
</gene>
<reference evidence="2" key="1">
    <citation type="submission" date="2023-10" db="EMBL/GenBank/DDBJ databases">
        <title>Genome assembly of Pristionchus species.</title>
        <authorList>
            <person name="Yoshida K."/>
            <person name="Sommer R.J."/>
        </authorList>
    </citation>
    <scope>NUCLEOTIDE SEQUENCE</scope>
    <source>
        <strain evidence="2">RS5133</strain>
    </source>
</reference>
<feature type="signal peptide" evidence="1">
    <location>
        <begin position="1"/>
        <end position="19"/>
    </location>
</feature>
<evidence type="ECO:0000313" key="2">
    <source>
        <dbReference type="EMBL" id="GMT25162.1"/>
    </source>
</evidence>
<sequence>QMRFLAVILFSVVLGTTISDDTVTHNVDEEMVGSDISTRVGEDGYSQGTPLPVLDIVPGNGTIRMCSCQEASVCRNESIN</sequence>
<keyword evidence="1" id="KW-0732">Signal</keyword>
<feature type="non-terminal residue" evidence="2">
    <location>
        <position position="1"/>
    </location>
</feature>
<protein>
    <submittedName>
        <fullName evidence="2">Uncharacterized protein</fullName>
    </submittedName>
</protein>
<feature type="chain" id="PRO_5043921589" evidence="1">
    <location>
        <begin position="20"/>
        <end position="80"/>
    </location>
</feature>
<dbReference type="AlphaFoldDB" id="A0AAV5W007"/>
<proteinExistence type="predicted"/>
<keyword evidence="3" id="KW-1185">Reference proteome</keyword>